<feature type="transmembrane region" description="Helical" evidence="2">
    <location>
        <begin position="518"/>
        <end position="537"/>
    </location>
</feature>
<feature type="compositionally biased region" description="Basic and acidic residues" evidence="1">
    <location>
        <begin position="733"/>
        <end position="743"/>
    </location>
</feature>
<keyword evidence="4" id="KW-1185">Reference proteome</keyword>
<organism evidence="3 4">
    <name type="scientific">Streptomyces drozdowiczii</name>
    <dbReference type="NCBI Taxonomy" id="202862"/>
    <lineage>
        <taxon>Bacteria</taxon>
        <taxon>Bacillati</taxon>
        <taxon>Actinomycetota</taxon>
        <taxon>Actinomycetes</taxon>
        <taxon>Kitasatosporales</taxon>
        <taxon>Streptomycetaceae</taxon>
        <taxon>Streptomyces</taxon>
    </lineage>
</organism>
<dbReference type="EMBL" id="CP098740">
    <property type="protein sequence ID" value="UZK55642.1"/>
    <property type="molecule type" value="Genomic_DNA"/>
</dbReference>
<evidence type="ECO:0000256" key="1">
    <source>
        <dbReference type="SAM" id="MobiDB-lite"/>
    </source>
</evidence>
<dbReference type="RefSeq" id="WP_265543453.1">
    <property type="nucleotide sequence ID" value="NZ_CP098740.1"/>
</dbReference>
<feature type="region of interest" description="Disordered" evidence="1">
    <location>
        <begin position="733"/>
        <end position="808"/>
    </location>
</feature>
<evidence type="ECO:0000313" key="3">
    <source>
        <dbReference type="EMBL" id="UZK55642.1"/>
    </source>
</evidence>
<name>A0ABY6PTN2_9ACTN</name>
<reference evidence="3" key="1">
    <citation type="journal article" date="2022" name="Front. Microbiol.">
        <title>Mirubactin C rescues the lethal effect of cell wall biosynthesis mutations in Bacillus subtilis.</title>
        <authorList>
            <person name="Kepplinger B."/>
            <person name="Wen X."/>
            <person name="Tyler A.R."/>
            <person name="Kim B.Y."/>
            <person name="Brown J."/>
            <person name="Banks P."/>
            <person name="Dashti Y."/>
            <person name="Mackenzie E.S."/>
            <person name="Wills C."/>
            <person name="Kawai Y."/>
            <person name="Waldron K.J."/>
            <person name="Allenby N.E.E."/>
            <person name="Wu L.J."/>
            <person name="Hall M.J."/>
            <person name="Errington J."/>
        </authorList>
    </citation>
    <scope>NUCLEOTIDE SEQUENCE</scope>
    <source>
        <strain evidence="3">MDA8-470</strain>
    </source>
</reference>
<proteinExistence type="predicted"/>
<feature type="region of interest" description="Disordered" evidence="1">
    <location>
        <begin position="597"/>
        <end position="639"/>
    </location>
</feature>
<gene>
    <name evidence="3" type="ORF">NEH16_17280</name>
</gene>
<keyword evidence="2" id="KW-1133">Transmembrane helix</keyword>
<sequence>MTALTGVIRQPRTWLRLLVLIGVPIVLTLMFTHGAWAEECKSVEPGTVLDLRCTPPTKTPDPGKVMGIFDVVDRNGVPISSYGLNVDSGGMLDVISKIISFLIGVGFSVIRTVIGFACWLVDWALDFGLAKTLLTPVSDIAATVKDQVIDNLALKTLFLTIVALWGGYLILFKQRSKGWMEICTSLVVASIATVTLASPGTFLIGNGDDTGVLGKTKEFSLEIADVILTQRCDDDTKQAEPDSDGKKIEPTTCSGRDDGREKGVSRPITDGLVDAFIQRPIWVLYTGKGISKECSYAYGQATLARYNFNRFVLPGLVKKEQKDSSGWLDTLGKVFANTFSLDGLAKNLLAATGNPWAIYTAVDDAQQAAIEKFKKDVVKSDPSWKTYIDGEGSKNVKGTDPAVQDACGGDVPMDDQKISASLDNLLSVWFIALAAIIVVALVLAVSCTFLMSQIWMAVEVIRAQPALVAGILPGGGRQMMWKWVSGVVRVILAVFLSVMFLAFFLVMIIAVLDADTGQVMTIKFLSIDFIALGFLVFRKKVTAAAKNVSANFGQKMAAKTGGEASTFKGAANGAPSALDQFKKDGATFSKVGGKTRDLWRGKVPGEEGEGEGGGEGGDGAGKAAGKGAGQKKPKKGLKDRVQGAVKLGTTVAAAVGTGGTSAALQTSAKAALKARLKNAAKKRAANARKAATQRLNKSRVGRATLATARTGRYLAKDAPITRSRFKNAVATERRNLLRTRPEPSRAQNLSRDASRQMRQTRSQQRSESQRLNRAVNGRRDQHQNRRRSTAGRPRARRPRSGGGGGSGA</sequence>
<feature type="transmembrane region" description="Helical" evidence="2">
    <location>
        <begin position="183"/>
        <end position="205"/>
    </location>
</feature>
<feature type="transmembrane region" description="Helical" evidence="2">
    <location>
        <begin position="487"/>
        <end position="512"/>
    </location>
</feature>
<dbReference type="Proteomes" id="UP001164963">
    <property type="component" value="Chromosome"/>
</dbReference>
<evidence type="ECO:0000313" key="4">
    <source>
        <dbReference type="Proteomes" id="UP001164963"/>
    </source>
</evidence>
<protein>
    <submittedName>
        <fullName evidence="3">Type IV secretion system protein</fullName>
    </submittedName>
</protein>
<feature type="compositionally biased region" description="Basic residues" evidence="1">
    <location>
        <begin position="784"/>
        <end position="799"/>
    </location>
</feature>
<feature type="compositionally biased region" description="Low complexity" evidence="1">
    <location>
        <begin position="756"/>
        <end position="766"/>
    </location>
</feature>
<feature type="compositionally biased region" description="Basic and acidic residues" evidence="1">
    <location>
        <begin position="235"/>
        <end position="264"/>
    </location>
</feature>
<feature type="compositionally biased region" description="Gly residues" evidence="1">
    <location>
        <begin position="613"/>
        <end position="628"/>
    </location>
</feature>
<feature type="region of interest" description="Disordered" evidence="1">
    <location>
        <begin position="235"/>
        <end position="265"/>
    </location>
</feature>
<feature type="transmembrane region" description="Helical" evidence="2">
    <location>
        <begin position="426"/>
        <end position="452"/>
    </location>
</feature>
<feature type="transmembrane region" description="Helical" evidence="2">
    <location>
        <begin position="14"/>
        <end position="32"/>
    </location>
</feature>
<evidence type="ECO:0000256" key="2">
    <source>
        <dbReference type="SAM" id="Phobius"/>
    </source>
</evidence>
<feature type="transmembrane region" description="Helical" evidence="2">
    <location>
        <begin position="152"/>
        <end position="171"/>
    </location>
</feature>
<keyword evidence="2" id="KW-0812">Transmembrane</keyword>
<keyword evidence="2" id="KW-0472">Membrane</keyword>
<accession>A0ABY6PTN2</accession>
<feature type="transmembrane region" description="Helical" evidence="2">
    <location>
        <begin position="98"/>
        <end position="125"/>
    </location>
</feature>